<accession>A0A8H5CML4</accession>
<evidence type="ECO:0000256" key="1">
    <source>
        <dbReference type="SAM" id="MobiDB-lite"/>
    </source>
</evidence>
<keyword evidence="4" id="KW-1185">Reference proteome</keyword>
<evidence type="ECO:0000313" key="4">
    <source>
        <dbReference type="Proteomes" id="UP000559256"/>
    </source>
</evidence>
<feature type="compositionally biased region" description="Acidic residues" evidence="1">
    <location>
        <begin position="278"/>
        <end position="289"/>
    </location>
</feature>
<evidence type="ECO:0000313" key="2">
    <source>
        <dbReference type="EMBL" id="KAF5343666.1"/>
    </source>
</evidence>
<dbReference type="Proteomes" id="UP000559256">
    <property type="component" value="Unassembled WGS sequence"/>
</dbReference>
<organism evidence="2 4">
    <name type="scientific">Tetrapyrgos nigripes</name>
    <dbReference type="NCBI Taxonomy" id="182062"/>
    <lineage>
        <taxon>Eukaryota</taxon>
        <taxon>Fungi</taxon>
        <taxon>Dikarya</taxon>
        <taxon>Basidiomycota</taxon>
        <taxon>Agaricomycotina</taxon>
        <taxon>Agaricomycetes</taxon>
        <taxon>Agaricomycetidae</taxon>
        <taxon>Agaricales</taxon>
        <taxon>Marasmiineae</taxon>
        <taxon>Marasmiaceae</taxon>
        <taxon>Tetrapyrgos</taxon>
    </lineage>
</organism>
<dbReference type="AlphaFoldDB" id="A0A8H5CML4"/>
<proteinExistence type="predicted"/>
<sequence length="289" mass="32393">MPSSPVSPALHGPRNPFGVAKTSLGGLQLAYRGQQASRLDNWINANVHHWRKDNDLRLALPRGQDEQVDCTIEKVFKTGRLRVSEPDDPFLDYDEEDRFILYLTVSIPSKATDRYIRRSPPAILQRVSYPNPSNVKMDPYVPDWCRAMDVGETRDFKQPRLGICDFLAGLAMSPENREEGLSDALLLWAQANSIVSDTLQKHSNRAQALAQPLPCPIPFKHPTATPLQRPFPTNLRSNQSSFKRHARRAHFFNSPASSVSRVSTDESCASGEEYLSGEAEEEGMDMDAC</sequence>
<evidence type="ECO:0000313" key="3">
    <source>
        <dbReference type="EMBL" id="KAF5363037.1"/>
    </source>
</evidence>
<name>A0A8H5CML4_9AGAR</name>
<feature type="region of interest" description="Disordered" evidence="1">
    <location>
        <begin position="263"/>
        <end position="289"/>
    </location>
</feature>
<gene>
    <name evidence="3" type="ORF">D9758_012619</name>
    <name evidence="2" type="ORF">D9758_014702</name>
</gene>
<comment type="caution">
    <text evidence="2">The sequence shown here is derived from an EMBL/GenBank/DDBJ whole genome shotgun (WGS) entry which is preliminary data.</text>
</comment>
<dbReference type="EMBL" id="JAACJM010000136">
    <property type="protein sequence ID" value="KAF5343666.1"/>
    <property type="molecule type" value="Genomic_DNA"/>
</dbReference>
<protein>
    <submittedName>
        <fullName evidence="2">Uncharacterized protein</fullName>
    </submittedName>
</protein>
<dbReference type="OrthoDB" id="3318227at2759"/>
<reference evidence="2 4" key="1">
    <citation type="journal article" date="2020" name="ISME J.">
        <title>Uncovering the hidden diversity of litter-decomposition mechanisms in mushroom-forming fungi.</title>
        <authorList>
            <person name="Floudas D."/>
            <person name="Bentzer J."/>
            <person name="Ahren D."/>
            <person name="Johansson T."/>
            <person name="Persson P."/>
            <person name="Tunlid A."/>
        </authorList>
    </citation>
    <scope>NUCLEOTIDE SEQUENCE [LARGE SCALE GENOMIC DNA]</scope>
    <source>
        <strain evidence="2 4">CBS 291.85</strain>
    </source>
</reference>
<dbReference type="EMBL" id="JAACJM010000035">
    <property type="protein sequence ID" value="KAF5363037.1"/>
    <property type="molecule type" value="Genomic_DNA"/>
</dbReference>